<dbReference type="GO" id="GO:0002100">
    <property type="term" value="P:tRNA wobble adenosine to inosine editing"/>
    <property type="evidence" value="ECO:0007669"/>
    <property type="project" value="UniProtKB-UniRule"/>
</dbReference>
<proteinExistence type="inferred from homology"/>
<keyword evidence="5 8" id="KW-0378">Hydrolase</keyword>
<dbReference type="Pfam" id="PF00383">
    <property type="entry name" value="dCMP_cyt_deam_1"/>
    <property type="match status" value="1"/>
</dbReference>
<comment type="similarity">
    <text evidence="1">Belongs to the cytidine and deoxycytidylate deaminase family. ADAT2 subfamily.</text>
</comment>
<evidence type="ECO:0000256" key="6">
    <source>
        <dbReference type="ARBA" id="ARBA00022833"/>
    </source>
</evidence>
<accession>A0A5C8Z7P9</accession>
<comment type="function">
    <text evidence="8">Catalyzes the deamination of adenosine to inosine at the wobble position 34 of tRNA(Arg2).</text>
</comment>
<evidence type="ECO:0000256" key="8">
    <source>
        <dbReference type="HAMAP-Rule" id="MF_00972"/>
    </source>
</evidence>
<dbReference type="InterPro" id="IPR002125">
    <property type="entry name" value="CMP_dCMP_dom"/>
</dbReference>
<evidence type="ECO:0000256" key="4">
    <source>
        <dbReference type="ARBA" id="ARBA00022723"/>
    </source>
</evidence>
<feature type="binding site" evidence="8">
    <location>
        <position position="84"/>
    </location>
    <ligand>
        <name>Zn(2+)</name>
        <dbReference type="ChEBI" id="CHEBI:29105"/>
        <note>catalytic</note>
    </ligand>
</feature>
<dbReference type="CDD" id="cd01285">
    <property type="entry name" value="nucleoside_deaminase"/>
    <property type="match status" value="1"/>
</dbReference>
<comment type="catalytic activity">
    <reaction evidence="7 8">
        <text>adenosine(34) in tRNA + H2O + H(+) = inosine(34) in tRNA + NH4(+)</text>
        <dbReference type="Rhea" id="RHEA:43168"/>
        <dbReference type="Rhea" id="RHEA-COMP:10373"/>
        <dbReference type="Rhea" id="RHEA-COMP:10374"/>
        <dbReference type="ChEBI" id="CHEBI:15377"/>
        <dbReference type="ChEBI" id="CHEBI:15378"/>
        <dbReference type="ChEBI" id="CHEBI:28938"/>
        <dbReference type="ChEBI" id="CHEBI:74411"/>
        <dbReference type="ChEBI" id="CHEBI:82852"/>
        <dbReference type="EC" id="3.5.4.33"/>
    </reaction>
</comment>
<dbReference type="HAMAP" id="MF_00972">
    <property type="entry name" value="tRNA_aden_deaminase"/>
    <property type="match status" value="1"/>
</dbReference>
<evidence type="ECO:0000259" key="9">
    <source>
        <dbReference type="PROSITE" id="PS51747"/>
    </source>
</evidence>
<dbReference type="InterPro" id="IPR016193">
    <property type="entry name" value="Cytidine_deaminase-like"/>
</dbReference>
<dbReference type="PANTHER" id="PTHR11079:SF202">
    <property type="entry name" value="TRNA-SPECIFIC ADENOSINE DEAMINASE"/>
    <property type="match status" value="1"/>
</dbReference>
<dbReference type="Gene3D" id="3.40.140.10">
    <property type="entry name" value="Cytidine Deaminase, domain 2"/>
    <property type="match status" value="1"/>
</dbReference>
<evidence type="ECO:0000256" key="1">
    <source>
        <dbReference type="ARBA" id="ARBA00010669"/>
    </source>
</evidence>
<dbReference type="PROSITE" id="PS00903">
    <property type="entry name" value="CYT_DCMP_DEAMINASES_1"/>
    <property type="match status" value="1"/>
</dbReference>
<feature type="binding site" evidence="8">
    <location>
        <position position="87"/>
    </location>
    <ligand>
        <name>Zn(2+)</name>
        <dbReference type="ChEBI" id="CHEBI:29105"/>
        <note>catalytic</note>
    </ligand>
</feature>
<feature type="domain" description="CMP/dCMP-type deaminase" evidence="9">
    <location>
        <begin position="3"/>
        <end position="113"/>
    </location>
</feature>
<evidence type="ECO:0000313" key="11">
    <source>
        <dbReference type="Proteomes" id="UP000321764"/>
    </source>
</evidence>
<comment type="subunit">
    <text evidence="2 8">Homodimer.</text>
</comment>
<dbReference type="OrthoDB" id="9802676at2"/>
<evidence type="ECO:0000256" key="3">
    <source>
        <dbReference type="ARBA" id="ARBA00022694"/>
    </source>
</evidence>
<dbReference type="PROSITE" id="PS51747">
    <property type="entry name" value="CYT_DCMP_DEAMINASES_2"/>
    <property type="match status" value="1"/>
</dbReference>
<dbReference type="InterPro" id="IPR016192">
    <property type="entry name" value="APOBEC/CMP_deaminase_Zn-bd"/>
</dbReference>
<dbReference type="EC" id="3.5.4.33" evidence="8"/>
<evidence type="ECO:0000313" key="10">
    <source>
        <dbReference type="EMBL" id="TXR53323.1"/>
    </source>
</evidence>
<dbReference type="AlphaFoldDB" id="A0A5C8Z7P9"/>
<evidence type="ECO:0000256" key="5">
    <source>
        <dbReference type="ARBA" id="ARBA00022801"/>
    </source>
</evidence>
<dbReference type="FunFam" id="3.40.140.10:FF:000005">
    <property type="entry name" value="tRNA-specific adenosine deaminase"/>
    <property type="match status" value="1"/>
</dbReference>
<keyword evidence="6 8" id="KW-0862">Zinc</keyword>
<dbReference type="Proteomes" id="UP000321764">
    <property type="component" value="Unassembled WGS sequence"/>
</dbReference>
<keyword evidence="11" id="KW-1185">Reference proteome</keyword>
<dbReference type="InterPro" id="IPR028883">
    <property type="entry name" value="tRNA_aden_deaminase"/>
</dbReference>
<dbReference type="NCBIfam" id="NF008113">
    <property type="entry name" value="PRK10860.1"/>
    <property type="match status" value="1"/>
</dbReference>
<dbReference type="RefSeq" id="WP_147712591.1">
    <property type="nucleotide sequence ID" value="NZ_VKAD01000001.1"/>
</dbReference>
<dbReference type="GO" id="GO:0052717">
    <property type="term" value="F:tRNA-specific adenosine-34 deaminase activity"/>
    <property type="evidence" value="ECO:0007669"/>
    <property type="project" value="UniProtKB-UniRule"/>
</dbReference>
<comment type="cofactor">
    <cofactor evidence="8">
        <name>Zn(2+)</name>
        <dbReference type="ChEBI" id="CHEBI:29105"/>
    </cofactor>
    <text evidence="8">Binds 1 zinc ion per subunit.</text>
</comment>
<reference evidence="10 11" key="1">
    <citation type="submission" date="2019-07" db="EMBL/GenBank/DDBJ databases">
        <title>Reinekea sp. strain SSH23 genome sequencing and assembly.</title>
        <authorList>
            <person name="Kim I."/>
        </authorList>
    </citation>
    <scope>NUCLEOTIDE SEQUENCE [LARGE SCALE GENOMIC DNA]</scope>
    <source>
        <strain evidence="10 11">SSH23</strain>
    </source>
</reference>
<evidence type="ECO:0000256" key="7">
    <source>
        <dbReference type="ARBA" id="ARBA00048045"/>
    </source>
</evidence>
<keyword evidence="4 8" id="KW-0479">Metal-binding</keyword>
<dbReference type="EMBL" id="VKAD01000001">
    <property type="protein sequence ID" value="TXR53323.1"/>
    <property type="molecule type" value="Genomic_DNA"/>
</dbReference>
<dbReference type="GO" id="GO:0008270">
    <property type="term" value="F:zinc ion binding"/>
    <property type="evidence" value="ECO:0007669"/>
    <property type="project" value="UniProtKB-UniRule"/>
</dbReference>
<evidence type="ECO:0000256" key="2">
    <source>
        <dbReference type="ARBA" id="ARBA00011738"/>
    </source>
</evidence>
<dbReference type="SUPFAM" id="SSF53927">
    <property type="entry name" value="Cytidine deaminase-like"/>
    <property type="match status" value="1"/>
</dbReference>
<dbReference type="PANTHER" id="PTHR11079">
    <property type="entry name" value="CYTOSINE DEAMINASE FAMILY MEMBER"/>
    <property type="match status" value="1"/>
</dbReference>
<gene>
    <name evidence="8 10" type="primary">tadA</name>
    <name evidence="10" type="ORF">FME95_01760</name>
</gene>
<comment type="caution">
    <text evidence="10">The sequence shown here is derived from an EMBL/GenBank/DDBJ whole genome shotgun (WGS) entry which is preliminary data.</text>
</comment>
<organism evidence="10 11">
    <name type="scientific">Reinekea thalattae</name>
    <dbReference type="NCBI Taxonomy" id="2593301"/>
    <lineage>
        <taxon>Bacteria</taxon>
        <taxon>Pseudomonadati</taxon>
        <taxon>Pseudomonadota</taxon>
        <taxon>Gammaproteobacteria</taxon>
        <taxon>Oceanospirillales</taxon>
        <taxon>Saccharospirillaceae</taxon>
        <taxon>Reinekea</taxon>
    </lineage>
</organism>
<protein>
    <recommendedName>
        <fullName evidence="8">tRNA-specific adenosine deaminase</fullName>
        <ecNumber evidence="8">3.5.4.33</ecNumber>
    </recommendedName>
</protein>
<feature type="active site" description="Proton donor" evidence="8">
    <location>
        <position position="56"/>
    </location>
</feature>
<name>A0A5C8Z7P9_9GAMM</name>
<keyword evidence="3 8" id="KW-0819">tRNA processing</keyword>
<sequence>MSQQDQHYMHRALGLADKAEQLGEVPIGAVVVYQDEVIGEGFNQSITSLDPSAHAEMVAIRAAAKHIGNYRLVDCTLYVTLEPCTMCMGLLIHSRISRLVYGAVEPKAGAISSTLNIHSLTHFNHRFDITSGVLAEQCSTKMSNFFKERRARKKQLKDSVQVHKES</sequence>
<feature type="binding site" evidence="8">
    <location>
        <position position="54"/>
    </location>
    <ligand>
        <name>Zn(2+)</name>
        <dbReference type="ChEBI" id="CHEBI:29105"/>
        <note>catalytic</note>
    </ligand>
</feature>